<keyword evidence="3 6" id="KW-0560">Oxidoreductase</keyword>
<organism evidence="7 8">
    <name type="scientific">Aeromicrobium flavum</name>
    <dbReference type="NCBI Taxonomy" id="416568"/>
    <lineage>
        <taxon>Bacteria</taxon>
        <taxon>Bacillati</taxon>
        <taxon>Actinomycetota</taxon>
        <taxon>Actinomycetes</taxon>
        <taxon>Propionibacteriales</taxon>
        <taxon>Nocardioidaceae</taxon>
        <taxon>Aeromicrobium</taxon>
    </lineage>
</organism>
<comment type="similarity">
    <text evidence="1 6">Belongs to the carotenoid oxygenase family.</text>
</comment>
<evidence type="ECO:0000256" key="6">
    <source>
        <dbReference type="RuleBase" id="RU364048"/>
    </source>
</evidence>
<gene>
    <name evidence="7" type="ORF">AFL01nite_19310</name>
</gene>
<evidence type="ECO:0000256" key="4">
    <source>
        <dbReference type="ARBA" id="ARBA00023004"/>
    </source>
</evidence>
<evidence type="ECO:0000313" key="8">
    <source>
        <dbReference type="Proteomes" id="UP000321769"/>
    </source>
</evidence>
<protein>
    <recommendedName>
        <fullName evidence="6">Dioxygenase</fullName>
        <ecNumber evidence="6">1.13.11.-</ecNumber>
    </recommendedName>
</protein>
<dbReference type="EMBL" id="BJZQ01000008">
    <property type="protein sequence ID" value="GEO89604.1"/>
    <property type="molecule type" value="Genomic_DNA"/>
</dbReference>
<evidence type="ECO:0000313" key="7">
    <source>
        <dbReference type="EMBL" id="GEO89604.1"/>
    </source>
</evidence>
<accession>A0A512HVY2</accession>
<comment type="cofactor">
    <cofactor evidence="5 6">
        <name>Fe(2+)</name>
        <dbReference type="ChEBI" id="CHEBI:29033"/>
    </cofactor>
    <text evidence="5 6">Binds 1 Fe(2+) ion per subunit.</text>
</comment>
<sequence length="495" mass="54539">MTDTAVPIEAPANRYLRDNFAPVREELTATDLTVTGHLPEHLDGRYLRIGPNPIDDPGDQHHWFLGEGMVHGVRLRDGQAQWYRNRWVRAAGVAEALGEPVRGTPGELDFAANTNVLEHHGKTLALVESGLPPYELTHDLDTVGPCDFDGTLPSVPGRPGYSAHPHRDPDTGELHALSYSWMRGNRLTYSVLGTDGRIRRSVDVEAHGSPMVHDFALTEHFAVILDLPVTFDIKAATADTPRLQRPFVRGVLNRVIGRNPLPEPVIARIARGAGGPSLPYHWNPDYPARIGLLPRDAEGDAVRWFEIDPCYVFHTLNAYEDGDTVVVDVVRHARMFATELTGPNEGPATMTRFTLDLRTGRVSESSLDQRSQEFPRHDERLTGRRHRYGWAVGFEDGVPGDSVLRHDLTAGTTASRHLGADMEASEFCFVPHPDGTAEDDGVLLGYVHDRSDGRSQLRVLDAETLEDVATVLLPGRVPAGFHGNWAPEGTDPGDL</sequence>
<feature type="binding site" evidence="5">
    <location>
        <position position="314"/>
    </location>
    <ligand>
        <name>Fe cation</name>
        <dbReference type="ChEBI" id="CHEBI:24875"/>
        <note>catalytic</note>
    </ligand>
</feature>
<dbReference type="GO" id="GO:0010436">
    <property type="term" value="F:carotenoid dioxygenase activity"/>
    <property type="evidence" value="ECO:0007669"/>
    <property type="project" value="TreeGrafter"/>
</dbReference>
<keyword evidence="2 5" id="KW-0479">Metal-binding</keyword>
<dbReference type="PANTHER" id="PTHR10543:SF89">
    <property type="entry name" value="CAROTENOID 9,10(9',10')-CLEAVAGE DIOXYGENASE 1"/>
    <property type="match status" value="1"/>
</dbReference>
<dbReference type="RefSeq" id="WP_146827473.1">
    <property type="nucleotide sequence ID" value="NZ_BAAAYQ010000001.1"/>
</dbReference>
<dbReference type="Proteomes" id="UP000321769">
    <property type="component" value="Unassembled WGS sequence"/>
</dbReference>
<feature type="binding site" evidence="5">
    <location>
        <position position="164"/>
    </location>
    <ligand>
        <name>Fe cation</name>
        <dbReference type="ChEBI" id="CHEBI:24875"/>
        <note>catalytic</note>
    </ligand>
</feature>
<name>A0A512HVY2_9ACTN</name>
<dbReference type="Pfam" id="PF03055">
    <property type="entry name" value="RPE65"/>
    <property type="match status" value="1"/>
</dbReference>
<dbReference type="AlphaFoldDB" id="A0A512HVY2"/>
<evidence type="ECO:0000256" key="2">
    <source>
        <dbReference type="ARBA" id="ARBA00022723"/>
    </source>
</evidence>
<dbReference type="InterPro" id="IPR004294">
    <property type="entry name" value="Carotenoid_Oase"/>
</dbReference>
<feature type="binding site" evidence="5">
    <location>
        <position position="482"/>
    </location>
    <ligand>
        <name>Fe cation</name>
        <dbReference type="ChEBI" id="CHEBI:24875"/>
        <note>catalytic</note>
    </ligand>
</feature>
<evidence type="ECO:0000256" key="1">
    <source>
        <dbReference type="ARBA" id="ARBA00006787"/>
    </source>
</evidence>
<keyword evidence="6 7" id="KW-0223">Dioxygenase</keyword>
<comment type="caution">
    <text evidence="7">The sequence shown here is derived from an EMBL/GenBank/DDBJ whole genome shotgun (WGS) entry which is preliminary data.</text>
</comment>
<evidence type="ECO:0000256" key="5">
    <source>
        <dbReference type="PIRSR" id="PIRSR604294-1"/>
    </source>
</evidence>
<proteinExistence type="inferred from homology"/>
<dbReference type="GO" id="GO:0046872">
    <property type="term" value="F:metal ion binding"/>
    <property type="evidence" value="ECO:0007669"/>
    <property type="project" value="UniProtKB-KW"/>
</dbReference>
<keyword evidence="4 5" id="KW-0408">Iron</keyword>
<feature type="binding site" evidence="5">
    <location>
        <position position="213"/>
    </location>
    <ligand>
        <name>Fe cation</name>
        <dbReference type="ChEBI" id="CHEBI:24875"/>
        <note>catalytic</note>
    </ligand>
</feature>
<evidence type="ECO:0000256" key="3">
    <source>
        <dbReference type="ARBA" id="ARBA00023002"/>
    </source>
</evidence>
<reference evidence="7 8" key="1">
    <citation type="submission" date="2019-07" db="EMBL/GenBank/DDBJ databases">
        <title>Whole genome shotgun sequence of Aeromicrobium flavum NBRC 107625.</title>
        <authorList>
            <person name="Hosoyama A."/>
            <person name="Uohara A."/>
            <person name="Ohji S."/>
            <person name="Ichikawa N."/>
        </authorList>
    </citation>
    <scope>NUCLEOTIDE SEQUENCE [LARGE SCALE GENOMIC DNA]</scope>
    <source>
        <strain evidence="7 8">NBRC 107625</strain>
    </source>
</reference>
<dbReference type="EC" id="1.13.11.-" evidence="6"/>
<keyword evidence="8" id="KW-1185">Reference proteome</keyword>
<dbReference type="OrthoDB" id="6636843at2"/>
<dbReference type="PANTHER" id="PTHR10543">
    <property type="entry name" value="BETA-CAROTENE DIOXYGENASE"/>
    <property type="match status" value="1"/>
</dbReference>
<dbReference type="GO" id="GO:0016121">
    <property type="term" value="P:carotene catabolic process"/>
    <property type="evidence" value="ECO:0007669"/>
    <property type="project" value="TreeGrafter"/>
</dbReference>